<dbReference type="AlphaFoldDB" id="A0A1Y5F3F3"/>
<reference evidence="2" key="1">
    <citation type="journal article" date="2017" name="Proc. Natl. Acad. Sci. U.S.A.">
        <title>Simulation of Deepwater Horizon oil plume reveals substrate specialization within a complex community of hydrocarbon-degraders.</title>
        <authorList>
            <person name="Hu P."/>
            <person name="Dubinsky E.A."/>
            <person name="Probst A.J."/>
            <person name="Wang J."/>
            <person name="Sieber C.M.K."/>
            <person name="Tom L.M."/>
            <person name="Gardinali P."/>
            <person name="Banfield J.F."/>
            <person name="Atlas R.M."/>
            <person name="Andersen G.L."/>
        </authorList>
    </citation>
    <scope>NUCLEOTIDE SEQUENCE [LARGE SCALE GENOMIC DNA]</scope>
</reference>
<dbReference type="EMBL" id="MAAO01000011">
    <property type="protein sequence ID" value="OUR94205.1"/>
    <property type="molecule type" value="Genomic_DNA"/>
</dbReference>
<organism evidence="1 2">
    <name type="scientific">Halobacteriovorax marinus</name>
    <dbReference type="NCBI Taxonomy" id="97084"/>
    <lineage>
        <taxon>Bacteria</taxon>
        <taxon>Pseudomonadati</taxon>
        <taxon>Bdellovibrionota</taxon>
        <taxon>Bacteriovoracia</taxon>
        <taxon>Bacteriovoracales</taxon>
        <taxon>Halobacteriovoraceae</taxon>
        <taxon>Halobacteriovorax</taxon>
    </lineage>
</organism>
<gene>
    <name evidence="1" type="ORF">A9Q84_18045</name>
</gene>
<comment type="caution">
    <text evidence="1">The sequence shown here is derived from an EMBL/GenBank/DDBJ whole genome shotgun (WGS) entry which is preliminary data.</text>
</comment>
<sequence>MKLKNVFIMIFCLFLGTKMSLGEELKREVKKIVKNLEDFGKSKTNAHCPIERTVDEVKAIILTELPHCADFKSRSASDLGMAMYDDDIPNKLKVASIEDVLGWFTQSAASGKLLFVDQKYGSCLGCENMNYGMLMNDVYGDKDIVSGLVDFQNLAHRKKEMAPGEAIKRDPYEKIKKTPAFQLMQVLLSGKKQAYNDSSKIEDYPLVAKNKRDGMKDQIKEDQKNRLYTRAHFPNLTFINGSKINKKSLNALCKYYKDKKSIPFKETDDGRFTVGDKLLKEKMAQVIGDNGVLVQMLNFNLYKTGNETSEDLHTKALKETFVAVKKSYKTGVVSKKVPMFNRWTSKEVFDQGESDNGFGGFKF</sequence>
<name>A0A1Y5F3F3_9BACT</name>
<evidence type="ECO:0000313" key="2">
    <source>
        <dbReference type="Proteomes" id="UP000196531"/>
    </source>
</evidence>
<accession>A0A1Y5F3F3</accession>
<proteinExistence type="predicted"/>
<evidence type="ECO:0000313" key="1">
    <source>
        <dbReference type="EMBL" id="OUR94205.1"/>
    </source>
</evidence>
<protein>
    <submittedName>
        <fullName evidence="1">Uncharacterized protein</fullName>
    </submittedName>
</protein>
<dbReference type="Proteomes" id="UP000196531">
    <property type="component" value="Unassembled WGS sequence"/>
</dbReference>